<dbReference type="HAMAP" id="MF_00318">
    <property type="entry name" value="Enolase"/>
    <property type="match status" value="1"/>
</dbReference>
<feature type="binding site" evidence="9 12">
    <location>
        <position position="319"/>
    </location>
    <ligand>
        <name>Mg(2+)</name>
        <dbReference type="ChEBI" id="CHEBI:18420"/>
    </ligand>
</feature>
<dbReference type="STRING" id="1618436.UV59_C0015G0002"/>
<feature type="binding site" evidence="11">
    <location>
        <position position="162"/>
    </location>
    <ligand>
        <name>substrate</name>
    </ligand>
</feature>
<comment type="catalytic activity">
    <reaction evidence="9">
        <text>(2R)-2-phosphoglycerate = phosphoenolpyruvate + H2O</text>
        <dbReference type="Rhea" id="RHEA:10164"/>
        <dbReference type="ChEBI" id="CHEBI:15377"/>
        <dbReference type="ChEBI" id="CHEBI:58289"/>
        <dbReference type="ChEBI" id="CHEBI:58702"/>
        <dbReference type="EC" id="4.2.1.11"/>
    </reaction>
</comment>
<feature type="binding site" evidence="11">
    <location>
        <position position="171"/>
    </location>
    <ligand>
        <name>substrate</name>
    </ligand>
</feature>
<protein>
    <recommendedName>
        <fullName evidence="4 9">Enolase</fullName>
        <ecNumber evidence="3 9">4.2.1.11</ecNumber>
    </recommendedName>
    <alternativeName>
        <fullName evidence="9">2-phospho-D-glycerate hydro-lyase</fullName>
    </alternativeName>
    <alternativeName>
        <fullName evidence="9">2-phosphoglycerate dehydratase</fullName>
    </alternativeName>
</protein>
<dbReference type="SMART" id="SM01193">
    <property type="entry name" value="Enolase_N"/>
    <property type="match status" value="1"/>
</dbReference>
<comment type="cofactor">
    <cofactor evidence="9">
        <name>Mg(2+)</name>
        <dbReference type="ChEBI" id="CHEBI:18420"/>
    </cofactor>
    <text evidence="9">Binds a second Mg(2+) ion via substrate during catalysis.</text>
</comment>
<dbReference type="GO" id="GO:0005576">
    <property type="term" value="C:extracellular region"/>
    <property type="evidence" value="ECO:0007669"/>
    <property type="project" value="UniProtKB-SubCell"/>
</dbReference>
<evidence type="ECO:0000313" key="15">
    <source>
        <dbReference type="EMBL" id="KKS84679.1"/>
    </source>
</evidence>
<dbReference type="InterPro" id="IPR036849">
    <property type="entry name" value="Enolase-like_C_sf"/>
</dbReference>
<dbReference type="CDD" id="cd03313">
    <property type="entry name" value="enolase"/>
    <property type="match status" value="1"/>
</dbReference>
<evidence type="ECO:0000256" key="8">
    <source>
        <dbReference type="ARBA" id="ARBA00023239"/>
    </source>
</evidence>
<evidence type="ECO:0000256" key="6">
    <source>
        <dbReference type="ARBA" id="ARBA00022842"/>
    </source>
</evidence>
<feature type="binding site" evidence="9">
    <location>
        <position position="395"/>
    </location>
    <ligand>
        <name>(2R)-2-phosphoglycerate</name>
        <dbReference type="ChEBI" id="CHEBI:58289"/>
    </ligand>
</feature>
<dbReference type="NCBIfam" id="TIGR01060">
    <property type="entry name" value="eno"/>
    <property type="match status" value="1"/>
</dbReference>
<dbReference type="GO" id="GO:0004634">
    <property type="term" value="F:phosphopyruvate hydratase activity"/>
    <property type="evidence" value="ECO:0007669"/>
    <property type="project" value="UniProtKB-UniRule"/>
</dbReference>
<accession>A0A0G1CGU4</accession>
<feature type="binding site" evidence="9">
    <location>
        <position position="373"/>
    </location>
    <ligand>
        <name>(2R)-2-phosphoglycerate</name>
        <dbReference type="ChEBI" id="CHEBI:58289"/>
    </ligand>
</feature>
<feature type="binding site" evidence="9">
    <location>
        <position position="170"/>
    </location>
    <ligand>
        <name>(2R)-2-phosphoglycerate</name>
        <dbReference type="ChEBI" id="CHEBI:58289"/>
    </ligand>
</feature>
<evidence type="ECO:0000256" key="2">
    <source>
        <dbReference type="ARBA" id="ARBA00009604"/>
    </source>
</evidence>
<dbReference type="PIRSF" id="PIRSF001400">
    <property type="entry name" value="Enolase"/>
    <property type="match status" value="1"/>
</dbReference>
<dbReference type="PROSITE" id="PS00164">
    <property type="entry name" value="ENOLASE"/>
    <property type="match status" value="1"/>
</dbReference>
<keyword evidence="9" id="KW-0963">Cytoplasm</keyword>
<keyword evidence="5 9" id="KW-0964">Secreted</keyword>
<dbReference type="SFLD" id="SFLDG00178">
    <property type="entry name" value="enolase"/>
    <property type="match status" value="1"/>
</dbReference>
<keyword evidence="6 9" id="KW-0460">Magnesium</keyword>
<evidence type="ECO:0000313" key="16">
    <source>
        <dbReference type="Proteomes" id="UP000034543"/>
    </source>
</evidence>
<proteinExistence type="inferred from homology"/>
<dbReference type="GO" id="GO:0009986">
    <property type="term" value="C:cell surface"/>
    <property type="evidence" value="ECO:0007669"/>
    <property type="project" value="UniProtKB-SubCell"/>
</dbReference>
<dbReference type="SUPFAM" id="SSF54826">
    <property type="entry name" value="Enolase N-terminal domain-like"/>
    <property type="match status" value="1"/>
</dbReference>
<dbReference type="Pfam" id="PF03952">
    <property type="entry name" value="Enolase_N"/>
    <property type="match status" value="1"/>
</dbReference>
<evidence type="ECO:0000259" key="13">
    <source>
        <dbReference type="SMART" id="SM01192"/>
    </source>
</evidence>
<evidence type="ECO:0000256" key="12">
    <source>
        <dbReference type="PIRSR" id="PIRSR001400-3"/>
    </source>
</evidence>
<dbReference type="EC" id="4.2.1.11" evidence="3 9"/>
<dbReference type="GO" id="GO:0000287">
    <property type="term" value="F:magnesium ion binding"/>
    <property type="evidence" value="ECO:0007669"/>
    <property type="project" value="UniProtKB-UniRule"/>
</dbReference>
<dbReference type="SFLD" id="SFLDS00001">
    <property type="entry name" value="Enolase"/>
    <property type="match status" value="1"/>
</dbReference>
<dbReference type="InterPro" id="IPR000941">
    <property type="entry name" value="Enolase"/>
</dbReference>
<feature type="binding site" evidence="11">
    <location>
        <position position="319"/>
    </location>
    <ligand>
        <name>substrate</name>
    </ligand>
</feature>
<dbReference type="InterPro" id="IPR029017">
    <property type="entry name" value="Enolase-like_N"/>
</dbReference>
<keyword evidence="8 9" id="KW-0456">Lyase</keyword>
<dbReference type="Proteomes" id="UP000034543">
    <property type="component" value="Unassembled WGS sequence"/>
</dbReference>
<dbReference type="UniPathway" id="UPA00109">
    <property type="reaction ID" value="UER00187"/>
</dbReference>
<comment type="similarity">
    <text evidence="2 9">Belongs to the enolase family.</text>
</comment>
<feature type="binding site" evidence="9">
    <location>
        <position position="344"/>
    </location>
    <ligand>
        <name>(2R)-2-phosphoglycerate</name>
        <dbReference type="ChEBI" id="CHEBI:58289"/>
    </ligand>
</feature>
<organism evidence="15 16">
    <name type="scientific">Candidatus Gottesmanbacteria bacterium GW2011_GWA1_43_11</name>
    <dbReference type="NCBI Taxonomy" id="1618436"/>
    <lineage>
        <taxon>Bacteria</taxon>
        <taxon>Candidatus Gottesmaniibacteriota</taxon>
    </lineage>
</organism>
<comment type="subcellular location">
    <subcellularLocation>
        <location evidence="9">Cytoplasm</location>
    </subcellularLocation>
    <subcellularLocation>
        <location evidence="9">Secreted</location>
    </subcellularLocation>
    <subcellularLocation>
        <location evidence="9">Cell surface</location>
    </subcellularLocation>
    <text evidence="9">Fractions of enolase are present in both the cytoplasm and on the cell surface.</text>
</comment>
<feature type="binding site" evidence="9 12">
    <location>
        <position position="292"/>
    </location>
    <ligand>
        <name>Mg(2+)</name>
        <dbReference type="ChEBI" id="CHEBI:18420"/>
    </ligand>
</feature>
<keyword evidence="9 12" id="KW-0479">Metal-binding</keyword>
<dbReference type="Pfam" id="PF00113">
    <property type="entry name" value="Enolase_C"/>
    <property type="match status" value="1"/>
</dbReference>
<dbReference type="AlphaFoldDB" id="A0A0G1CGU4"/>
<evidence type="ECO:0000259" key="14">
    <source>
        <dbReference type="SMART" id="SM01193"/>
    </source>
</evidence>
<feature type="binding site" evidence="11">
    <location>
        <position position="395"/>
    </location>
    <ligand>
        <name>substrate</name>
    </ligand>
</feature>
<comment type="function">
    <text evidence="9">Catalyzes the reversible conversion of 2-phosphoglycerate (2-PG) into phosphoenolpyruvate (PEP). It is essential for the degradation of carbohydrates via glycolysis.</text>
</comment>
<comment type="pathway">
    <text evidence="1 9">Carbohydrate degradation; glycolysis; pyruvate from D-glyceraldehyde 3-phosphate: step 4/5.</text>
</comment>
<feature type="domain" description="Enolase C-terminal TIM barrel" evidence="13">
    <location>
        <begin position="146"/>
        <end position="422"/>
    </location>
</feature>
<gene>
    <name evidence="9" type="primary">eno</name>
    <name evidence="15" type="ORF">UV59_C0015G0002</name>
</gene>
<evidence type="ECO:0000256" key="1">
    <source>
        <dbReference type="ARBA" id="ARBA00005031"/>
    </source>
</evidence>
<feature type="domain" description="Enolase N-terminal" evidence="14">
    <location>
        <begin position="4"/>
        <end position="134"/>
    </location>
</feature>
<feature type="binding site" evidence="9 12">
    <location>
        <position position="249"/>
    </location>
    <ligand>
        <name>Mg(2+)</name>
        <dbReference type="ChEBI" id="CHEBI:18420"/>
    </ligand>
</feature>
<dbReference type="SMART" id="SM01192">
    <property type="entry name" value="Enolase_C"/>
    <property type="match status" value="1"/>
</dbReference>
<dbReference type="InterPro" id="IPR020811">
    <property type="entry name" value="Enolase_N"/>
</dbReference>
<dbReference type="PRINTS" id="PR00148">
    <property type="entry name" value="ENOLASE"/>
</dbReference>
<dbReference type="InterPro" id="IPR020810">
    <property type="entry name" value="Enolase_C"/>
</dbReference>
<sequence length="423" mass="46566">MVSITKITAMEILDSRGNPTVETTIELSTGIIATASVPSGASVGKYEAKELRDNDPKRYSGQGVLNAVRNVNEKIAPKIRGMDPIKQGEIDTAMLELDGTNDKSELGANAILSVSLAAAKAAAKAVNLPLYRYFNELISGTLPTTIERMPTPTFNIINGGKHGAGNLDFQEFHIVPASIKSYHDGLRMGEEIYQQLKNVLIQRNAIHSVGDEGGFAPNLYTNLDALEAIMEAIRTTPYRFGFEVFLGLDVAASYFKKEELYYIKDRPTPLSTDEFTQFLIDLHQNYHLLLLEDPLSEDDWAGWRTITEKLGKEVLIVGDDILVTNPDRLQKAINERACSAILVKPNQIGTISETLNVIRLAKQNDIKVIVSHRSGETIDTIIADLAVGVGADYVKFGAPARGERIAKYNRLLHIEKELGLSEK</sequence>
<feature type="active site" description="Proton donor" evidence="9 10">
    <location>
        <position position="212"/>
    </location>
</feature>
<dbReference type="GO" id="GO:0006096">
    <property type="term" value="P:glycolytic process"/>
    <property type="evidence" value="ECO:0007669"/>
    <property type="project" value="UniProtKB-UniRule"/>
</dbReference>
<comment type="cofactor">
    <cofactor evidence="12">
        <name>Mg(2+)</name>
        <dbReference type="ChEBI" id="CHEBI:18420"/>
    </cofactor>
    <text evidence="12">Mg(2+) is required for catalysis and for stabilizing the dimer.</text>
</comment>
<keyword evidence="7 9" id="KW-0324">Glycolysis</keyword>
<feature type="binding site" evidence="11">
    <location>
        <begin position="371"/>
        <end position="374"/>
    </location>
    <ligand>
        <name>substrate</name>
    </ligand>
</feature>
<dbReference type="Gene3D" id="3.30.390.10">
    <property type="entry name" value="Enolase-like, N-terminal domain"/>
    <property type="match status" value="1"/>
</dbReference>
<reference evidence="15 16" key="1">
    <citation type="journal article" date="2015" name="Nature">
        <title>rRNA introns, odd ribosomes, and small enigmatic genomes across a large radiation of phyla.</title>
        <authorList>
            <person name="Brown C.T."/>
            <person name="Hug L.A."/>
            <person name="Thomas B.C."/>
            <person name="Sharon I."/>
            <person name="Castelle C.J."/>
            <person name="Singh A."/>
            <person name="Wilkins M.J."/>
            <person name="Williams K.H."/>
            <person name="Banfield J.F."/>
        </authorList>
    </citation>
    <scope>NUCLEOTIDE SEQUENCE [LARGE SCALE GENOMIC DNA]</scope>
</reference>
<evidence type="ECO:0000256" key="9">
    <source>
        <dbReference type="HAMAP-Rule" id="MF_00318"/>
    </source>
</evidence>
<evidence type="ECO:0000256" key="3">
    <source>
        <dbReference type="ARBA" id="ARBA00012058"/>
    </source>
</evidence>
<dbReference type="EMBL" id="LCFB01000015">
    <property type="protein sequence ID" value="KKS84679.1"/>
    <property type="molecule type" value="Genomic_DNA"/>
</dbReference>
<evidence type="ECO:0000256" key="5">
    <source>
        <dbReference type="ARBA" id="ARBA00022525"/>
    </source>
</evidence>
<evidence type="ECO:0000256" key="4">
    <source>
        <dbReference type="ARBA" id="ARBA00017068"/>
    </source>
</evidence>
<comment type="caution">
    <text evidence="15">The sequence shown here is derived from an EMBL/GenBank/DDBJ whole genome shotgun (WGS) entry which is preliminary data.</text>
</comment>
<feature type="active site" description="Proton acceptor" evidence="9 10">
    <location>
        <position position="344"/>
    </location>
</feature>
<dbReference type="PATRIC" id="fig|1618436.3.peg.802"/>
<dbReference type="InterPro" id="IPR020809">
    <property type="entry name" value="Enolase_CS"/>
</dbReference>
<feature type="binding site" evidence="9">
    <location>
        <position position="374"/>
    </location>
    <ligand>
        <name>(2R)-2-phosphoglycerate</name>
        <dbReference type="ChEBI" id="CHEBI:58289"/>
    </ligand>
</feature>
<feature type="binding site" evidence="11">
    <location>
        <position position="292"/>
    </location>
    <ligand>
        <name>substrate</name>
    </ligand>
</feature>
<evidence type="ECO:0000256" key="7">
    <source>
        <dbReference type="ARBA" id="ARBA00023152"/>
    </source>
</evidence>
<evidence type="ECO:0000256" key="11">
    <source>
        <dbReference type="PIRSR" id="PIRSR001400-2"/>
    </source>
</evidence>
<dbReference type="Gene3D" id="3.20.20.120">
    <property type="entry name" value="Enolase-like C-terminal domain"/>
    <property type="match status" value="1"/>
</dbReference>
<dbReference type="SFLD" id="SFLDF00002">
    <property type="entry name" value="enolase"/>
    <property type="match status" value="1"/>
</dbReference>
<dbReference type="FunFam" id="3.30.390.10:FF:000001">
    <property type="entry name" value="Enolase"/>
    <property type="match status" value="1"/>
</dbReference>
<dbReference type="PANTHER" id="PTHR11902">
    <property type="entry name" value="ENOLASE"/>
    <property type="match status" value="1"/>
</dbReference>
<dbReference type="PANTHER" id="PTHR11902:SF1">
    <property type="entry name" value="ENOLASE"/>
    <property type="match status" value="1"/>
</dbReference>
<dbReference type="SUPFAM" id="SSF51604">
    <property type="entry name" value="Enolase C-terminal domain-like"/>
    <property type="match status" value="1"/>
</dbReference>
<dbReference type="GO" id="GO:0000015">
    <property type="term" value="C:phosphopyruvate hydratase complex"/>
    <property type="evidence" value="ECO:0007669"/>
    <property type="project" value="InterPro"/>
</dbReference>
<evidence type="ECO:0000256" key="10">
    <source>
        <dbReference type="PIRSR" id="PIRSR001400-1"/>
    </source>
</evidence>
<name>A0A0G1CGU4_9BACT</name>